<feature type="chain" id="PRO_5012262395" evidence="1">
    <location>
        <begin position="27"/>
        <end position="310"/>
    </location>
</feature>
<evidence type="ECO:0000313" key="2">
    <source>
        <dbReference type="EMBL" id="ASO07100.1"/>
    </source>
</evidence>
<dbReference type="Pfam" id="PF07366">
    <property type="entry name" value="SnoaL"/>
    <property type="match status" value="1"/>
</dbReference>
<reference evidence="2 3" key="1">
    <citation type="submission" date="2017-07" db="EMBL/GenBank/DDBJ databases">
        <title>Genome Sequence of Arenibacter algicola Strain SMS7 Isolated from a culture of the Diatom Skeletonema marinoi.</title>
        <authorList>
            <person name="Topel M."/>
            <person name="Pinder M.I.M."/>
            <person name="Johansson O.N."/>
            <person name="Kourtchenko O."/>
            <person name="Godhe A."/>
            <person name="Clarke A.K."/>
        </authorList>
    </citation>
    <scope>NUCLEOTIDE SEQUENCE [LARGE SCALE GENOMIC DNA]</scope>
    <source>
        <strain evidence="2 3">SMS7</strain>
    </source>
</reference>
<proteinExistence type="predicted"/>
<accession>A0A221V0Q3</accession>
<dbReference type="EMBL" id="CP022515">
    <property type="protein sequence ID" value="ASO07100.1"/>
    <property type="molecule type" value="Genomic_DNA"/>
</dbReference>
<dbReference type="RefSeq" id="WP_157730894.1">
    <property type="nucleotide sequence ID" value="NZ_CP022515.1"/>
</dbReference>
<keyword evidence="1" id="KW-0732">Signal</keyword>
<name>A0A221V0Q3_9FLAO</name>
<feature type="signal peptide" evidence="1">
    <location>
        <begin position="1"/>
        <end position="26"/>
    </location>
</feature>
<sequence>MKKTLSTVILTLVVVSSLFFSCQSKSNNTKKTEKVVEGHKENTWNPEELELIALVEKLLFAVGNSDFQTLESIVSDKANLASAIIRDGASKNSVITIREYFESQKNRERKPFYEPVDEYKILINKSQIAFVWADATLHKYGVPRTNNIDNFTLIKEDGEWKFINISFTNTALPEELQKFDIEIFAKSYAQVWCSQRPNFVSSFFSEDGVLQINEGEPAEGTEAITNVAKGFMDAFPDMVVSMDSLITKSEKTRFYWTLTGTNKGTNGTGNKVNISGFEEWTLNDDGLIQESKGYFDEKEYQRQLEFETDK</sequence>
<dbReference type="GO" id="GO:0030638">
    <property type="term" value="P:polyketide metabolic process"/>
    <property type="evidence" value="ECO:0007669"/>
    <property type="project" value="InterPro"/>
</dbReference>
<gene>
    <name evidence="2" type="ORF">AREALGSMS7_03681</name>
</gene>
<dbReference type="Proteomes" id="UP000204551">
    <property type="component" value="Chromosome"/>
</dbReference>
<dbReference type="InterPro" id="IPR032710">
    <property type="entry name" value="NTF2-like_dom_sf"/>
</dbReference>
<dbReference type="InterPro" id="IPR009959">
    <property type="entry name" value="Cyclase_SnoaL-like"/>
</dbReference>
<dbReference type="AlphaFoldDB" id="A0A221V0Q3"/>
<dbReference type="KEGG" id="aalg:AREALGSMS7_03681"/>
<dbReference type="Gene3D" id="3.10.450.50">
    <property type="match status" value="2"/>
</dbReference>
<dbReference type="PROSITE" id="PS51257">
    <property type="entry name" value="PROKAR_LIPOPROTEIN"/>
    <property type="match status" value="1"/>
</dbReference>
<protein>
    <submittedName>
        <fullName evidence="2">SnoaL-like polyketide cyclase</fullName>
    </submittedName>
</protein>
<dbReference type="SUPFAM" id="SSF54427">
    <property type="entry name" value="NTF2-like"/>
    <property type="match status" value="2"/>
</dbReference>
<evidence type="ECO:0000256" key="1">
    <source>
        <dbReference type="SAM" id="SignalP"/>
    </source>
</evidence>
<evidence type="ECO:0000313" key="3">
    <source>
        <dbReference type="Proteomes" id="UP000204551"/>
    </source>
</evidence>
<organism evidence="2 3">
    <name type="scientific">Arenibacter algicola</name>
    <dbReference type="NCBI Taxonomy" id="616991"/>
    <lineage>
        <taxon>Bacteria</taxon>
        <taxon>Pseudomonadati</taxon>
        <taxon>Bacteroidota</taxon>
        <taxon>Flavobacteriia</taxon>
        <taxon>Flavobacteriales</taxon>
        <taxon>Flavobacteriaceae</taxon>
        <taxon>Arenibacter</taxon>
    </lineage>
</organism>